<dbReference type="SMART" id="SM00028">
    <property type="entry name" value="TPR"/>
    <property type="match status" value="1"/>
</dbReference>
<dbReference type="Gene3D" id="1.25.40.10">
    <property type="entry name" value="Tetratricopeptide repeat domain"/>
    <property type="match status" value="1"/>
</dbReference>
<dbReference type="SUPFAM" id="SSF48452">
    <property type="entry name" value="TPR-like"/>
    <property type="match status" value="1"/>
</dbReference>
<dbReference type="Pfam" id="PF14559">
    <property type="entry name" value="TPR_19"/>
    <property type="match status" value="1"/>
</dbReference>
<evidence type="ECO:0000313" key="1">
    <source>
        <dbReference type="EMBL" id="HGZ12047.1"/>
    </source>
</evidence>
<comment type="caution">
    <text evidence="1">The sequence shown here is derived from an EMBL/GenBank/DDBJ whole genome shotgun (WGS) entry which is preliminary data.</text>
</comment>
<dbReference type="AlphaFoldDB" id="A0A7C5AM46"/>
<dbReference type="EMBL" id="DTKJ01000055">
    <property type="protein sequence ID" value="HGZ12047.1"/>
    <property type="molecule type" value="Genomic_DNA"/>
</dbReference>
<dbReference type="InterPro" id="IPR019734">
    <property type="entry name" value="TPR_rpt"/>
</dbReference>
<dbReference type="InterPro" id="IPR011990">
    <property type="entry name" value="TPR-like_helical_dom_sf"/>
</dbReference>
<protein>
    <submittedName>
        <fullName evidence="1">Tetratricopeptide repeat protein</fullName>
    </submittedName>
</protein>
<proteinExistence type="predicted"/>
<gene>
    <name evidence="1" type="ORF">ENW48_07500</name>
</gene>
<reference evidence="1" key="1">
    <citation type="journal article" date="2020" name="mSystems">
        <title>Genome- and Community-Level Interaction Insights into Carbon Utilization and Element Cycling Functions of Hydrothermarchaeota in Hydrothermal Sediment.</title>
        <authorList>
            <person name="Zhou Z."/>
            <person name="Liu Y."/>
            <person name="Xu W."/>
            <person name="Pan J."/>
            <person name="Luo Z.H."/>
            <person name="Li M."/>
        </authorList>
    </citation>
    <scope>NUCLEOTIDE SEQUENCE [LARGE SCALE GENOMIC DNA]</scope>
    <source>
        <strain evidence="1">SpSt-853</strain>
    </source>
</reference>
<sequence length="150" mass="16374">MRVRWLWLPLFFYLAGGAGSLGGAQALGSPELLEALVRSYDLLEAGKLEEAKKIYLELLQKHPDNPVVLNNLGAICAKEKDYPQALEYLAKALAQARGYKVLVNKVCDLEGVCLAFRPAAVEYGHHDLEPLVAVNLEMVRAKAGAGRKGD</sequence>
<organism evidence="1">
    <name type="scientific">Desulfobacca acetoxidans</name>
    <dbReference type="NCBI Taxonomy" id="60893"/>
    <lineage>
        <taxon>Bacteria</taxon>
        <taxon>Pseudomonadati</taxon>
        <taxon>Thermodesulfobacteriota</taxon>
        <taxon>Desulfobaccia</taxon>
        <taxon>Desulfobaccales</taxon>
        <taxon>Desulfobaccaceae</taxon>
        <taxon>Desulfobacca</taxon>
    </lineage>
</organism>
<name>A0A7C5AM46_9BACT</name>
<accession>A0A7C5AM46</accession>